<proteinExistence type="predicted"/>
<protein>
    <submittedName>
        <fullName evidence="1">Stage III sporulation protein AE</fullName>
    </submittedName>
</protein>
<accession>A0A6S6R9U8</accession>
<dbReference type="AlphaFoldDB" id="A0A6S6R9U8"/>
<dbReference type="RefSeq" id="WP_184093499.1">
    <property type="nucleotide sequence ID" value="NZ_AP023367.1"/>
</dbReference>
<sequence>MNCCDRKKIWLILAGIYFVLCMFTPATVKATTSGTSPAKTDITKDIEYDEIQKVIDQVLTTNDKINFEDYVTDILTGNRKSSLEQILKDLKDALVKEVKSNISTFTGLISIAVIAAVFTNFSYAFQNTQVAETGFYVAYLLLFSILTASFISAATLAANTISAILDFMKALVPAYFISVAFCSSAATSMVYYQVSLFLITFVDMLLVHILIPMINIYLVISMANNLSKEDLLSKLADLISEVIRWSLKTLIGLVVGFNAIQGLILPVADSIKKSTLLKLAGAIPGIGNALGGVTESVIGAGILLKNAIGVAGVIVIITVCAVPIIKLAVTTLIYRVSSAAVQPISDKRMLKCVTASADACVLLLQTVIVGAILFLLTITIIAATTN</sequence>
<dbReference type="InterPro" id="IPR014194">
    <property type="entry name" value="Spore_III_AE"/>
</dbReference>
<reference evidence="1 2" key="1">
    <citation type="journal article" date="2016" name="Int. J. Syst. Evol. Microbiol.">
        <title>Descriptions of Anaerotaenia torta gen. nov., sp. nov. and Anaerocolumna cellulosilytica gen. nov., sp. nov. isolated from a methanogenic reactor of cattle waste.</title>
        <authorList>
            <person name="Uek A."/>
            <person name="Ohtaki Y."/>
            <person name="Kaku N."/>
            <person name="Ueki K."/>
        </authorList>
    </citation>
    <scope>NUCLEOTIDE SEQUENCE [LARGE SCALE GENOMIC DNA]</scope>
    <source>
        <strain evidence="1 2">SN021</strain>
    </source>
</reference>
<dbReference type="Pfam" id="PF09546">
    <property type="entry name" value="Spore_III_AE"/>
    <property type="match status" value="1"/>
</dbReference>
<evidence type="ECO:0000313" key="1">
    <source>
        <dbReference type="EMBL" id="BCJ95718.1"/>
    </source>
</evidence>
<gene>
    <name evidence="1" type="ORF">acsn021_32870</name>
</gene>
<organism evidence="1 2">
    <name type="scientific">Anaerocolumna cellulosilytica</name>
    <dbReference type="NCBI Taxonomy" id="433286"/>
    <lineage>
        <taxon>Bacteria</taxon>
        <taxon>Bacillati</taxon>
        <taxon>Bacillota</taxon>
        <taxon>Clostridia</taxon>
        <taxon>Lachnospirales</taxon>
        <taxon>Lachnospiraceae</taxon>
        <taxon>Anaerocolumna</taxon>
    </lineage>
</organism>
<keyword evidence="2" id="KW-1185">Reference proteome</keyword>
<dbReference type="Proteomes" id="UP000515561">
    <property type="component" value="Chromosome"/>
</dbReference>
<evidence type="ECO:0000313" key="2">
    <source>
        <dbReference type="Proteomes" id="UP000515561"/>
    </source>
</evidence>
<dbReference type="EMBL" id="AP023367">
    <property type="protein sequence ID" value="BCJ95718.1"/>
    <property type="molecule type" value="Genomic_DNA"/>
</dbReference>
<name>A0A6S6R9U8_9FIRM</name>
<dbReference type="KEGG" id="acel:acsn021_32870"/>